<gene>
    <name evidence="1" type="primary">zapA</name>
    <name evidence="1" type="ORF">NCTC13336_01031</name>
</gene>
<reference evidence="1 2" key="1">
    <citation type="submission" date="2018-06" db="EMBL/GenBank/DDBJ databases">
        <authorList>
            <consortium name="Pathogen Informatics"/>
            <person name="Doyle S."/>
        </authorList>
    </citation>
    <scope>NUCLEOTIDE SEQUENCE [LARGE SCALE GENOMIC DNA]</scope>
    <source>
        <strain evidence="1 2">NCTC13336</strain>
    </source>
</reference>
<dbReference type="Gene3D" id="3.30.160.880">
    <property type="entry name" value="Cell division protein ZapA protomer, N-terminal domain"/>
    <property type="match status" value="1"/>
</dbReference>
<keyword evidence="2" id="KW-1185">Reference proteome</keyword>
<name>A0A377R137_9NEIS</name>
<dbReference type="InterPro" id="IPR042233">
    <property type="entry name" value="Cell_div_ZapA_N"/>
</dbReference>
<dbReference type="AlphaFoldDB" id="A0A377R137"/>
<dbReference type="Pfam" id="PF05164">
    <property type="entry name" value="ZapA"/>
    <property type="match status" value="1"/>
</dbReference>
<evidence type="ECO:0000313" key="2">
    <source>
        <dbReference type="Proteomes" id="UP000254293"/>
    </source>
</evidence>
<dbReference type="Proteomes" id="UP000254293">
    <property type="component" value="Unassembled WGS sequence"/>
</dbReference>
<accession>A0A377R137</accession>
<protein>
    <submittedName>
        <fullName evidence="1">Z ring-associated protein ZapA</fullName>
    </submittedName>
</protein>
<dbReference type="RefSeq" id="WP_115308033.1">
    <property type="nucleotide sequence ID" value="NZ_CP091516.1"/>
</dbReference>
<dbReference type="OrthoDB" id="5297208at2"/>
<sequence>MNDIRQVPVSVMGRTFSIGTPESEQEILLQAVALLNKKTEAVQNGGRIVETDKILIVAALNAIHDLLKISIQDGLAIGDFERRIGDMVQACDKALAKVA</sequence>
<proteinExistence type="predicted"/>
<evidence type="ECO:0000313" key="1">
    <source>
        <dbReference type="EMBL" id="STR00809.1"/>
    </source>
</evidence>
<dbReference type="EMBL" id="UGJJ01000001">
    <property type="protein sequence ID" value="STR00809.1"/>
    <property type="molecule type" value="Genomic_DNA"/>
</dbReference>
<dbReference type="InterPro" id="IPR036192">
    <property type="entry name" value="Cell_div_ZapA-like_sf"/>
</dbReference>
<dbReference type="SUPFAM" id="SSF102829">
    <property type="entry name" value="Cell division protein ZapA-like"/>
    <property type="match status" value="1"/>
</dbReference>
<dbReference type="Gene3D" id="1.20.5.50">
    <property type="match status" value="1"/>
</dbReference>
<organism evidence="1 2">
    <name type="scientific">Kingella potus</name>
    <dbReference type="NCBI Taxonomy" id="265175"/>
    <lineage>
        <taxon>Bacteria</taxon>
        <taxon>Pseudomonadati</taxon>
        <taxon>Pseudomonadota</taxon>
        <taxon>Betaproteobacteria</taxon>
        <taxon>Neisseriales</taxon>
        <taxon>Neisseriaceae</taxon>
        <taxon>Kingella</taxon>
    </lineage>
</organism>
<dbReference type="InterPro" id="IPR007838">
    <property type="entry name" value="Cell_div_ZapA-like"/>
</dbReference>